<dbReference type="InterPro" id="IPR000719">
    <property type="entry name" value="Prot_kinase_dom"/>
</dbReference>
<organism evidence="7 8">
    <name type="scientific">Pendulispora rubella</name>
    <dbReference type="NCBI Taxonomy" id="2741070"/>
    <lineage>
        <taxon>Bacteria</taxon>
        <taxon>Pseudomonadati</taxon>
        <taxon>Myxococcota</taxon>
        <taxon>Myxococcia</taxon>
        <taxon>Myxococcales</taxon>
        <taxon>Sorangiineae</taxon>
        <taxon>Pendulisporaceae</taxon>
        <taxon>Pendulispora</taxon>
    </lineage>
</organism>
<sequence length="362" mass="40021">MPPPSRPTKLGDYDVIAKIASGGMANVYLGRFAGAAQDARAKEPQAKSGAKNSDGADGADHVVAIKVPLHELAQDEQGIKMFMDEAKILSRLSHPNLIRTVGYGTSGEYHFIAMELLVGRTLMDVWDTCAGLKVAMRLDVSAWIAARVADGLEYAHGLQDPEGAELGIIHRDVNPSNIFLTYDGEIKLFDFGLAKSVGRASKSQAGIVKGKLPYLSPEQILQVPIDRRSDIFTLGTTLWEMTTMRRLFRRDNDIATVKAVRNAPIPDPRTLVKGYPDALADIVMRAVERERDQRYATAVEFGRDLDAFVRRTAKGTNMSNLTPAMLDRLFPGDRARQLGWLRRRMTPPPPPVAEKRSKRKQT</sequence>
<dbReference type="Gene3D" id="3.30.200.20">
    <property type="entry name" value="Phosphorylase Kinase, domain 1"/>
    <property type="match status" value="1"/>
</dbReference>
<accession>A0ABZ2LDR3</accession>
<keyword evidence="8" id="KW-1185">Reference proteome</keyword>
<dbReference type="GO" id="GO:0004674">
    <property type="term" value="F:protein serine/threonine kinase activity"/>
    <property type="evidence" value="ECO:0007669"/>
    <property type="project" value="UniProtKB-KW"/>
</dbReference>
<keyword evidence="1" id="KW-0808">Transferase</keyword>
<evidence type="ECO:0000313" key="7">
    <source>
        <dbReference type="EMBL" id="WXB07305.1"/>
    </source>
</evidence>
<dbReference type="PROSITE" id="PS50011">
    <property type="entry name" value="PROTEIN_KINASE_DOM"/>
    <property type="match status" value="1"/>
</dbReference>
<keyword evidence="3 7" id="KW-0418">Kinase</keyword>
<feature type="domain" description="Protein kinase" evidence="6">
    <location>
        <begin position="13"/>
        <end position="309"/>
    </location>
</feature>
<evidence type="ECO:0000256" key="4">
    <source>
        <dbReference type="ARBA" id="ARBA00022840"/>
    </source>
</evidence>
<evidence type="ECO:0000313" key="8">
    <source>
        <dbReference type="Proteomes" id="UP001374803"/>
    </source>
</evidence>
<dbReference type="PANTHER" id="PTHR43289">
    <property type="entry name" value="MITOGEN-ACTIVATED PROTEIN KINASE KINASE KINASE 20-RELATED"/>
    <property type="match status" value="1"/>
</dbReference>
<evidence type="ECO:0000256" key="1">
    <source>
        <dbReference type="ARBA" id="ARBA00022679"/>
    </source>
</evidence>
<dbReference type="Proteomes" id="UP001374803">
    <property type="component" value="Chromosome"/>
</dbReference>
<feature type="region of interest" description="Disordered" evidence="5">
    <location>
        <begin position="341"/>
        <end position="362"/>
    </location>
</feature>
<gene>
    <name evidence="7" type="ORF">LVJ94_08650</name>
</gene>
<evidence type="ECO:0000256" key="3">
    <source>
        <dbReference type="ARBA" id="ARBA00022777"/>
    </source>
</evidence>
<dbReference type="SUPFAM" id="SSF56112">
    <property type="entry name" value="Protein kinase-like (PK-like)"/>
    <property type="match status" value="1"/>
</dbReference>
<reference evidence="7" key="1">
    <citation type="submission" date="2021-12" db="EMBL/GenBank/DDBJ databases">
        <title>Discovery of the Pendulisporaceae a myxobacterial family with distinct sporulation behavior and unique specialized metabolism.</title>
        <authorList>
            <person name="Garcia R."/>
            <person name="Popoff A."/>
            <person name="Bader C.D."/>
            <person name="Loehr J."/>
            <person name="Walesch S."/>
            <person name="Walt C."/>
            <person name="Boldt J."/>
            <person name="Bunk B."/>
            <person name="Haeckl F.J.F.P.J."/>
            <person name="Gunesch A.P."/>
            <person name="Birkelbach J."/>
            <person name="Nuebel U."/>
            <person name="Pietschmann T."/>
            <person name="Bach T."/>
            <person name="Mueller R."/>
        </authorList>
    </citation>
    <scope>NUCLEOTIDE SEQUENCE</scope>
    <source>
        <strain evidence="7">MSr11367</strain>
    </source>
</reference>
<dbReference type="Pfam" id="PF00069">
    <property type="entry name" value="Pkinase"/>
    <property type="match status" value="1"/>
</dbReference>
<dbReference type="PANTHER" id="PTHR43289:SF6">
    <property type="entry name" value="SERINE_THREONINE-PROTEIN KINASE NEKL-3"/>
    <property type="match status" value="1"/>
</dbReference>
<evidence type="ECO:0000259" key="6">
    <source>
        <dbReference type="PROSITE" id="PS50011"/>
    </source>
</evidence>
<keyword evidence="7" id="KW-0723">Serine/threonine-protein kinase</keyword>
<dbReference type="Gene3D" id="1.10.510.10">
    <property type="entry name" value="Transferase(Phosphotransferase) domain 1"/>
    <property type="match status" value="1"/>
</dbReference>
<evidence type="ECO:0000256" key="5">
    <source>
        <dbReference type="SAM" id="MobiDB-lite"/>
    </source>
</evidence>
<dbReference type="EMBL" id="CP089983">
    <property type="protein sequence ID" value="WXB07305.1"/>
    <property type="molecule type" value="Genomic_DNA"/>
</dbReference>
<protein>
    <submittedName>
        <fullName evidence="7">Serine/threonine protein kinase</fullName>
    </submittedName>
</protein>
<evidence type="ECO:0000256" key="2">
    <source>
        <dbReference type="ARBA" id="ARBA00022741"/>
    </source>
</evidence>
<name>A0ABZ2LDR3_9BACT</name>
<dbReference type="CDD" id="cd14014">
    <property type="entry name" value="STKc_PknB_like"/>
    <property type="match status" value="1"/>
</dbReference>
<proteinExistence type="predicted"/>
<keyword evidence="2" id="KW-0547">Nucleotide-binding</keyword>
<keyword evidence="4" id="KW-0067">ATP-binding</keyword>
<dbReference type="InterPro" id="IPR011009">
    <property type="entry name" value="Kinase-like_dom_sf"/>
</dbReference>
<dbReference type="RefSeq" id="WP_394836963.1">
    <property type="nucleotide sequence ID" value="NZ_CP089929.1"/>
</dbReference>